<dbReference type="Proteomes" id="UP001242732">
    <property type="component" value="Chromosome"/>
</dbReference>
<evidence type="ECO:0000256" key="1">
    <source>
        <dbReference type="SAM" id="Phobius"/>
    </source>
</evidence>
<keyword evidence="1" id="KW-0812">Transmembrane</keyword>
<evidence type="ECO:0008006" key="4">
    <source>
        <dbReference type="Google" id="ProtNLM"/>
    </source>
</evidence>
<protein>
    <recommendedName>
        <fullName evidence="4">Transmembrane protein</fullName>
    </recommendedName>
</protein>
<keyword evidence="1" id="KW-0472">Membrane</keyword>
<proteinExistence type="predicted"/>
<keyword evidence="3" id="KW-1185">Reference proteome</keyword>
<evidence type="ECO:0000313" key="2">
    <source>
        <dbReference type="EMBL" id="WIY47465.1"/>
    </source>
</evidence>
<accession>A0ABY9AL87</accession>
<gene>
    <name evidence="2" type="ORF">QRO08_16685</name>
</gene>
<dbReference type="RefSeq" id="WP_165843000.1">
    <property type="nucleotide sequence ID" value="NZ_CP023687.1"/>
</dbReference>
<evidence type="ECO:0000313" key="3">
    <source>
        <dbReference type="Proteomes" id="UP001242732"/>
    </source>
</evidence>
<keyword evidence="1" id="KW-1133">Transmembrane helix</keyword>
<reference evidence="2 3" key="1">
    <citation type="submission" date="2023-06" db="EMBL/GenBank/DDBJ databases">
        <authorList>
            <person name="Ham H."/>
            <person name="Park D.S."/>
        </authorList>
    </citation>
    <scope>NUCLEOTIDE SEQUENCE [LARGE SCALE GENOMIC DNA]</scope>
    <source>
        <strain evidence="2 3">KACC 17005</strain>
    </source>
</reference>
<feature type="transmembrane region" description="Helical" evidence="1">
    <location>
        <begin position="6"/>
        <end position="39"/>
    </location>
</feature>
<dbReference type="EMBL" id="CP127363">
    <property type="protein sequence ID" value="WIY47465.1"/>
    <property type="molecule type" value="Genomic_DNA"/>
</dbReference>
<sequence>MNLRTLSWLFGLVGFVVLIVGVALIHVPAACIVAGLALLAYARLLDRAAAALAAKKGG</sequence>
<organism evidence="2 3">
    <name type="scientific">Paracidovorax citrulli</name>
    <name type="common">Acidovorax citrulli</name>
    <dbReference type="NCBI Taxonomy" id="80869"/>
    <lineage>
        <taxon>Bacteria</taxon>
        <taxon>Pseudomonadati</taxon>
        <taxon>Pseudomonadota</taxon>
        <taxon>Betaproteobacteria</taxon>
        <taxon>Burkholderiales</taxon>
        <taxon>Comamonadaceae</taxon>
        <taxon>Paracidovorax</taxon>
    </lineage>
</organism>
<name>A0ABY9AL87_PARCI</name>